<sequence length="170" mass="18474">MMKMLCMPARARRAGESGFSLIELMIVMVIVGIATAAISLAVAPDPAQELRRDARELALRLAVAQNEVRIDGRVIAWQADADGYRFARGTWQAVPGSAIPTVSTLGALDTFNRDDELRPRQWRAGPVEVTPARPILLTSEPIGAVWRLELRRGGVTVAVLRDAAGGYEVK</sequence>
<dbReference type="PROSITE" id="PS00409">
    <property type="entry name" value="PROKAR_NTER_METHYL"/>
    <property type="match status" value="1"/>
</dbReference>
<dbReference type="SUPFAM" id="SSF54523">
    <property type="entry name" value="Pili subunits"/>
    <property type="match status" value="1"/>
</dbReference>
<name>A0A3S0J189_9BURK</name>
<feature type="transmembrane region" description="Helical" evidence="1">
    <location>
        <begin position="21"/>
        <end position="43"/>
    </location>
</feature>
<comment type="caution">
    <text evidence="2">The sequence shown here is derived from an EMBL/GenBank/DDBJ whole genome shotgun (WGS) entry which is preliminary data.</text>
</comment>
<evidence type="ECO:0000313" key="2">
    <source>
        <dbReference type="EMBL" id="RTQ34887.1"/>
    </source>
</evidence>
<organism evidence="2 3">
    <name type="scientific">Variovorax gossypii</name>
    <dbReference type="NCBI Taxonomy" id="1679495"/>
    <lineage>
        <taxon>Bacteria</taxon>
        <taxon>Pseudomonadati</taxon>
        <taxon>Pseudomonadota</taxon>
        <taxon>Betaproteobacteria</taxon>
        <taxon>Burkholderiales</taxon>
        <taxon>Comamonadaceae</taxon>
        <taxon>Variovorax</taxon>
    </lineage>
</organism>
<dbReference type="OrthoDB" id="8851040at2"/>
<dbReference type="AlphaFoldDB" id="A0A3S0J189"/>
<protein>
    <submittedName>
        <fullName evidence="2">Type II secretion system protein GspH</fullName>
    </submittedName>
</protein>
<evidence type="ECO:0000313" key="3">
    <source>
        <dbReference type="Proteomes" id="UP000267418"/>
    </source>
</evidence>
<reference evidence="2 3" key="1">
    <citation type="submission" date="2018-12" db="EMBL/GenBank/DDBJ databases">
        <title>The genome of Variovorax gossypii DSM 100435.</title>
        <authorList>
            <person name="Gao J."/>
            <person name="Sun J."/>
        </authorList>
    </citation>
    <scope>NUCLEOTIDE SEQUENCE [LARGE SCALE GENOMIC DNA]</scope>
    <source>
        <strain evidence="2 3">DSM 100435</strain>
    </source>
</reference>
<gene>
    <name evidence="2" type="primary">gspH</name>
    <name evidence="2" type="ORF">EJP69_10830</name>
</gene>
<dbReference type="NCBIfam" id="TIGR02532">
    <property type="entry name" value="IV_pilin_GFxxxE"/>
    <property type="match status" value="1"/>
</dbReference>
<dbReference type="InterPro" id="IPR045584">
    <property type="entry name" value="Pilin-like"/>
</dbReference>
<keyword evidence="1" id="KW-0812">Transmembrane</keyword>
<accession>A0A3S0J189</accession>
<keyword evidence="3" id="KW-1185">Reference proteome</keyword>
<dbReference type="Pfam" id="PF07963">
    <property type="entry name" value="N_methyl"/>
    <property type="match status" value="1"/>
</dbReference>
<dbReference type="Gene3D" id="3.55.40.10">
    <property type="entry name" value="minor pseudopilin epsh domain"/>
    <property type="match status" value="1"/>
</dbReference>
<dbReference type="EMBL" id="RXOE01000002">
    <property type="protein sequence ID" value="RTQ34887.1"/>
    <property type="molecule type" value="Genomic_DNA"/>
</dbReference>
<dbReference type="Proteomes" id="UP000267418">
    <property type="component" value="Unassembled WGS sequence"/>
</dbReference>
<keyword evidence="1" id="KW-0472">Membrane</keyword>
<proteinExistence type="predicted"/>
<evidence type="ECO:0000256" key="1">
    <source>
        <dbReference type="SAM" id="Phobius"/>
    </source>
</evidence>
<dbReference type="InterPro" id="IPR012902">
    <property type="entry name" value="N_methyl_site"/>
</dbReference>
<keyword evidence="1" id="KW-1133">Transmembrane helix</keyword>